<proteinExistence type="predicted"/>
<dbReference type="EMBL" id="JAQOUE010000001">
    <property type="protein sequence ID" value="MDT7041393.1"/>
    <property type="molecule type" value="Genomic_DNA"/>
</dbReference>
<gene>
    <name evidence="2" type="ORF">PPG34_03470</name>
</gene>
<dbReference type="Gene3D" id="1.10.10.2520">
    <property type="entry name" value="Cell wall hydrolase SleB, domain 1"/>
    <property type="match status" value="1"/>
</dbReference>
<reference evidence="2 3" key="1">
    <citation type="journal article" date="2023" name="ISME J.">
        <title>Cultivation and genomic characterization of novel and ubiquitous marine nitrite-oxidizing bacteria from the Nitrospirales.</title>
        <authorList>
            <person name="Mueller A.J."/>
            <person name="Daebeler A."/>
            <person name="Herbold C.W."/>
            <person name="Kirkegaard R.H."/>
            <person name="Daims H."/>
        </authorList>
    </citation>
    <scope>NUCLEOTIDE SEQUENCE [LARGE SCALE GENOMIC DNA]</scope>
    <source>
        <strain evidence="2 3">EB</strain>
    </source>
</reference>
<keyword evidence="2" id="KW-0378">Hydrolase</keyword>
<dbReference type="Proteomes" id="UP001250932">
    <property type="component" value="Unassembled WGS sequence"/>
</dbReference>
<evidence type="ECO:0000313" key="3">
    <source>
        <dbReference type="Proteomes" id="UP001250932"/>
    </source>
</evidence>
<dbReference type="Gene3D" id="6.20.240.60">
    <property type="match status" value="1"/>
</dbReference>
<comment type="caution">
    <text evidence="2">The sequence shown here is derived from an EMBL/GenBank/DDBJ whole genome shotgun (WGS) entry which is preliminary data.</text>
</comment>
<protein>
    <submittedName>
        <fullName evidence="2">Cell wall hydrolase</fullName>
    </submittedName>
</protein>
<feature type="domain" description="Cell wall hydrolase SleB" evidence="1">
    <location>
        <begin position="81"/>
        <end position="188"/>
    </location>
</feature>
<dbReference type="RefSeq" id="WP_313831747.1">
    <property type="nucleotide sequence ID" value="NZ_JAQOUE010000001.1"/>
</dbReference>
<organism evidence="2 3">
    <name type="scientific">Candidatus Nitronereus thalassa</name>
    <dbReference type="NCBI Taxonomy" id="3020898"/>
    <lineage>
        <taxon>Bacteria</taxon>
        <taxon>Pseudomonadati</taxon>
        <taxon>Nitrospirota</taxon>
        <taxon>Nitrospiria</taxon>
        <taxon>Nitrospirales</taxon>
        <taxon>Nitrospiraceae</taxon>
        <taxon>Candidatus Nitronereus</taxon>
    </lineage>
</organism>
<evidence type="ECO:0000313" key="2">
    <source>
        <dbReference type="EMBL" id="MDT7041393.1"/>
    </source>
</evidence>
<dbReference type="InterPro" id="IPR011105">
    <property type="entry name" value="Cell_wall_hydrolase_SleB"/>
</dbReference>
<accession>A0ABU3K4W0</accession>
<dbReference type="GO" id="GO:0016787">
    <property type="term" value="F:hydrolase activity"/>
    <property type="evidence" value="ECO:0007669"/>
    <property type="project" value="UniProtKB-KW"/>
</dbReference>
<name>A0ABU3K4W0_9BACT</name>
<keyword evidence="3" id="KW-1185">Reference proteome</keyword>
<sequence length="195" mass="21960">MNTTILTSPHVRTLITGLIVGTLILGVFPSTTAPGLKAQGLLMDWSPRTSLASMLRKEDLRQHYPSPDDLAALTIYLEARGESFAGKMAVAAVIRNRMKMKYQSDGTVKGTVLKRKQFQPWNRQQPHQVLAKFNKQRMKDSLLAWRLVQDGRNIVHGALLFYNPRIARTPKWAKVGHKVATIGGHEFYLPSRNQT</sequence>
<dbReference type="InterPro" id="IPR042047">
    <property type="entry name" value="SleB_dom1"/>
</dbReference>
<dbReference type="Pfam" id="PF07486">
    <property type="entry name" value="Hydrolase_2"/>
    <property type="match status" value="1"/>
</dbReference>
<evidence type="ECO:0000259" key="1">
    <source>
        <dbReference type="Pfam" id="PF07486"/>
    </source>
</evidence>